<gene>
    <name evidence="2" type="ORF">C1645_875123</name>
</gene>
<dbReference type="STRING" id="658196.A0A397T0B6"/>
<organism evidence="2 3">
    <name type="scientific">Glomus cerebriforme</name>
    <dbReference type="NCBI Taxonomy" id="658196"/>
    <lineage>
        <taxon>Eukaryota</taxon>
        <taxon>Fungi</taxon>
        <taxon>Fungi incertae sedis</taxon>
        <taxon>Mucoromycota</taxon>
        <taxon>Glomeromycotina</taxon>
        <taxon>Glomeromycetes</taxon>
        <taxon>Glomerales</taxon>
        <taxon>Glomeraceae</taxon>
        <taxon>Glomus</taxon>
    </lineage>
</organism>
<dbReference type="Proteomes" id="UP000265703">
    <property type="component" value="Unassembled WGS sequence"/>
</dbReference>
<reference evidence="2 3" key="1">
    <citation type="submission" date="2018-06" db="EMBL/GenBank/DDBJ databases">
        <title>Comparative genomics reveals the genomic features of Rhizophagus irregularis, R. cerebriforme, R. diaphanum and Gigaspora rosea, and their symbiotic lifestyle signature.</title>
        <authorList>
            <person name="Morin E."/>
            <person name="San Clemente H."/>
            <person name="Chen E.C.H."/>
            <person name="De La Providencia I."/>
            <person name="Hainaut M."/>
            <person name="Kuo A."/>
            <person name="Kohler A."/>
            <person name="Murat C."/>
            <person name="Tang N."/>
            <person name="Roy S."/>
            <person name="Loubradou J."/>
            <person name="Henrissat B."/>
            <person name="Grigoriev I.V."/>
            <person name="Corradi N."/>
            <person name="Roux C."/>
            <person name="Martin F.M."/>
        </authorList>
    </citation>
    <scope>NUCLEOTIDE SEQUENCE [LARGE SCALE GENOMIC DNA]</scope>
    <source>
        <strain evidence="2 3">DAOM 227022</strain>
    </source>
</reference>
<sequence length="484" mass="56504">MTCQLPYDCLSEIFEYLKGDKTALYSCLLVNRLWCKSSVRILWRDIWNLRYSMAYKHRPKVTSTILISILVACLPNESKELLYKNGIFIPTPTSKQPLFNYAAFCQVLSIYEICRIIDEVLEEDKNYLVVNEVIKMLMNEISSLKILTYYSNNGIPDKISFTCFSEERDCLIDLSELHCSSNLSSEFFYQLSQICQKLQSITIDFENMDFGISFELKELILLQNNLKNLTLSAFKGGDWTDIMPALIKHSNTLTRLHLSSNNGNLPLLFVALFPNLQEIKFSFVSSAGYPHFEDFNELQYVNFHKLQILNFPYQCPKLECMMKFLENNGKNLKEIYIAKSNNGLNLTIAKFCPNLKNLFTIFKNDELDILKIIFNSCQYLESIEIWCGNTYLSEKEVLETIAKHSPKNFCELKMYNNSISKLIPKDLETFFISWLNRIPKKLLTLIIIKEDYNSLEDDEENMKIIDKYENLGVIKFETKFYDED</sequence>
<dbReference type="AlphaFoldDB" id="A0A397T0B6"/>
<dbReference type="InterPro" id="IPR001810">
    <property type="entry name" value="F-box_dom"/>
</dbReference>
<dbReference type="InterPro" id="IPR032675">
    <property type="entry name" value="LRR_dom_sf"/>
</dbReference>
<accession>A0A397T0B6</accession>
<dbReference type="EMBL" id="QKYT01000139">
    <property type="protein sequence ID" value="RIA91910.1"/>
    <property type="molecule type" value="Genomic_DNA"/>
</dbReference>
<evidence type="ECO:0000313" key="2">
    <source>
        <dbReference type="EMBL" id="RIA91910.1"/>
    </source>
</evidence>
<name>A0A397T0B6_9GLOM</name>
<dbReference type="Pfam" id="PF12937">
    <property type="entry name" value="F-box-like"/>
    <property type="match status" value="1"/>
</dbReference>
<proteinExistence type="predicted"/>
<evidence type="ECO:0000313" key="3">
    <source>
        <dbReference type="Proteomes" id="UP000265703"/>
    </source>
</evidence>
<comment type="caution">
    <text evidence="2">The sequence shown here is derived from an EMBL/GenBank/DDBJ whole genome shotgun (WGS) entry which is preliminary data.</text>
</comment>
<evidence type="ECO:0000259" key="1">
    <source>
        <dbReference type="Pfam" id="PF12937"/>
    </source>
</evidence>
<feature type="domain" description="F-box" evidence="1">
    <location>
        <begin position="3"/>
        <end position="46"/>
    </location>
</feature>
<dbReference type="Gene3D" id="3.80.10.10">
    <property type="entry name" value="Ribonuclease Inhibitor"/>
    <property type="match status" value="1"/>
</dbReference>
<keyword evidence="3" id="KW-1185">Reference proteome</keyword>
<dbReference type="SUPFAM" id="SSF52047">
    <property type="entry name" value="RNI-like"/>
    <property type="match status" value="1"/>
</dbReference>
<protein>
    <recommendedName>
        <fullName evidence="1">F-box domain-containing protein</fullName>
    </recommendedName>
</protein>